<dbReference type="InterPro" id="IPR050738">
    <property type="entry name" value="Sulfatase"/>
</dbReference>
<gene>
    <name evidence="3" type="ORF">GCM10010191_11340</name>
</gene>
<organism evidence="3 4">
    <name type="scientific">Actinomadura vinacea</name>
    <dbReference type="NCBI Taxonomy" id="115336"/>
    <lineage>
        <taxon>Bacteria</taxon>
        <taxon>Bacillati</taxon>
        <taxon>Actinomycetota</taxon>
        <taxon>Actinomycetes</taxon>
        <taxon>Streptosporangiales</taxon>
        <taxon>Thermomonosporaceae</taxon>
        <taxon>Actinomadura</taxon>
    </lineage>
</organism>
<dbReference type="Gene3D" id="3.40.720.10">
    <property type="entry name" value="Alkaline Phosphatase, subunit A"/>
    <property type="match status" value="2"/>
</dbReference>
<sequence>MPENRLDYDHIVLVSIDTLRSDAMASSPVRAWPAKYRTTRRPRRSILDELAASSAWFPNCVSAAPYTSASHASFLTGHWPLRHGVHELFNRALRTPTLLANARAAGYRTMMKVDFPLMLGEHLGFTREIDEYIVRDDDAAVRFIEGNRRACTFIHFSGAHIPYGFGDHELSTGEFARVLDAVEQECGTSRRRPRTSAGSAAAGPYQRYLDIVDHLYRSGDYSTLFSMYLDGVDRFLVTRFAPVLRRILAALDGRRALLVVFGDHGEEYDAESFAHQNSLSDGVLRVPLMIHGDGVAPGCHRSRVRSIDLVPSIHDLVGPLPPAEADGASLAATIAGGDAYPVRDAFAQSYIADGREHARQVKQALLRPGSRGPLPHTLIGEAAYVGPWRVVRRLGEQYLEDGAWRVRPVEPRVRFERERPDSTWEAVAHAEPPPDVLARLDRYNALAGEAPADRAGAAGTADSALRDQLRLLGYRI</sequence>
<reference evidence="4" key="1">
    <citation type="journal article" date="2019" name="Int. J. Syst. Evol. Microbiol.">
        <title>The Global Catalogue of Microorganisms (GCM) 10K type strain sequencing project: providing services to taxonomists for standard genome sequencing and annotation.</title>
        <authorList>
            <consortium name="The Broad Institute Genomics Platform"/>
            <consortium name="The Broad Institute Genome Sequencing Center for Infectious Disease"/>
            <person name="Wu L."/>
            <person name="Ma J."/>
        </authorList>
    </citation>
    <scope>NUCLEOTIDE SEQUENCE [LARGE SCALE GENOMIC DNA]</scope>
    <source>
        <strain evidence="4">JCM 3325</strain>
    </source>
</reference>
<dbReference type="EMBL" id="BAAARW010000003">
    <property type="protein sequence ID" value="GAA2405257.1"/>
    <property type="molecule type" value="Genomic_DNA"/>
</dbReference>
<name>A0ABN3IHQ5_9ACTN</name>
<keyword evidence="4" id="KW-1185">Reference proteome</keyword>
<accession>A0ABN3IHQ5</accession>
<comment type="similarity">
    <text evidence="1">Belongs to the sulfatase family.</text>
</comment>
<dbReference type="InterPro" id="IPR017850">
    <property type="entry name" value="Alkaline_phosphatase_core_sf"/>
</dbReference>
<feature type="domain" description="Sulfatase N-terminal" evidence="2">
    <location>
        <begin position="10"/>
        <end position="318"/>
    </location>
</feature>
<protein>
    <recommendedName>
        <fullName evidence="2">Sulfatase N-terminal domain-containing protein</fullName>
    </recommendedName>
</protein>
<evidence type="ECO:0000313" key="3">
    <source>
        <dbReference type="EMBL" id="GAA2405257.1"/>
    </source>
</evidence>
<comment type="caution">
    <text evidence="3">The sequence shown here is derived from an EMBL/GenBank/DDBJ whole genome shotgun (WGS) entry which is preliminary data.</text>
</comment>
<dbReference type="Pfam" id="PF00884">
    <property type="entry name" value="Sulfatase"/>
    <property type="match status" value="1"/>
</dbReference>
<dbReference type="InterPro" id="IPR000917">
    <property type="entry name" value="Sulfatase_N"/>
</dbReference>
<dbReference type="PANTHER" id="PTHR42693">
    <property type="entry name" value="ARYLSULFATASE FAMILY MEMBER"/>
    <property type="match status" value="1"/>
</dbReference>
<evidence type="ECO:0000313" key="4">
    <source>
        <dbReference type="Proteomes" id="UP001501231"/>
    </source>
</evidence>
<evidence type="ECO:0000259" key="2">
    <source>
        <dbReference type="Pfam" id="PF00884"/>
    </source>
</evidence>
<dbReference type="SUPFAM" id="SSF53649">
    <property type="entry name" value="Alkaline phosphatase-like"/>
    <property type="match status" value="1"/>
</dbReference>
<proteinExistence type="inferred from homology"/>
<evidence type="ECO:0000256" key="1">
    <source>
        <dbReference type="ARBA" id="ARBA00008779"/>
    </source>
</evidence>
<dbReference type="PANTHER" id="PTHR42693:SF33">
    <property type="entry name" value="ARYLSULFATASE"/>
    <property type="match status" value="1"/>
</dbReference>
<dbReference type="Proteomes" id="UP001501231">
    <property type="component" value="Unassembled WGS sequence"/>
</dbReference>